<name>A0ABU1GX91_9GAMM</name>
<evidence type="ECO:0000256" key="3">
    <source>
        <dbReference type="ARBA" id="ARBA00012454"/>
    </source>
</evidence>
<gene>
    <name evidence="9" type="primary">cobO</name>
    <name evidence="9" type="ORF">QC825_11355</name>
</gene>
<keyword evidence="4 8" id="KW-0627">Porphyrin biosynthesis</keyword>
<keyword evidence="10" id="KW-1185">Reference proteome</keyword>
<reference evidence="9 10" key="1">
    <citation type="submission" date="2023-04" db="EMBL/GenBank/DDBJ databases">
        <title>A long-awaited taxogenomic arrangement of the family Halomonadaceae.</title>
        <authorList>
            <person name="De La Haba R."/>
            <person name="Chuvochina M."/>
            <person name="Wittouck S."/>
            <person name="Arahal D.R."/>
            <person name="Sanchez-Porro C."/>
            <person name="Hugenholtz P."/>
            <person name="Ventosa A."/>
        </authorList>
    </citation>
    <scope>NUCLEOTIDE SEQUENCE [LARGE SCALE GENOMIC DNA]</scope>
    <source>
        <strain evidence="9 10">DSM 22428</strain>
    </source>
</reference>
<keyword evidence="8 9" id="KW-0808">Transferase</keyword>
<comment type="similarity">
    <text evidence="2 8">Belongs to the Cob(I)alamin adenosyltransferase family.</text>
</comment>
<keyword evidence="8" id="KW-0067">ATP-binding</keyword>
<dbReference type="PIRSF" id="PIRSF015617">
    <property type="entry name" value="Adensltrnsf_CobA"/>
    <property type="match status" value="1"/>
</dbReference>
<dbReference type="PANTHER" id="PTHR46638:SF1">
    <property type="entry name" value="CORRINOID ADENOSYLTRANSFERASE"/>
    <property type="match status" value="1"/>
</dbReference>
<keyword evidence="8" id="KW-0963">Cytoplasm</keyword>
<dbReference type="Pfam" id="PF02572">
    <property type="entry name" value="CobA_CobO_BtuR"/>
    <property type="match status" value="1"/>
</dbReference>
<evidence type="ECO:0000313" key="9">
    <source>
        <dbReference type="EMBL" id="MDR5896670.1"/>
    </source>
</evidence>
<dbReference type="GO" id="GO:0008817">
    <property type="term" value="F:corrinoid adenosyltransferase activity"/>
    <property type="evidence" value="ECO:0007669"/>
    <property type="project" value="UniProtKB-EC"/>
</dbReference>
<dbReference type="NCBIfam" id="NF004637">
    <property type="entry name" value="PRK05986.1"/>
    <property type="match status" value="1"/>
</dbReference>
<dbReference type="PANTHER" id="PTHR46638">
    <property type="entry name" value="CORRINOID ADENOSYLTRANSFERASE"/>
    <property type="match status" value="1"/>
</dbReference>
<evidence type="ECO:0000256" key="6">
    <source>
        <dbReference type="ARBA" id="ARBA00048555"/>
    </source>
</evidence>
<protein>
    <recommendedName>
        <fullName evidence="3 8">Corrinoid adenosyltransferase</fullName>
        <ecNumber evidence="3 8">2.5.1.17</ecNumber>
    </recommendedName>
    <alternativeName>
        <fullName evidence="8">Cob(II)alamin adenosyltransferase</fullName>
    </alternativeName>
    <alternativeName>
        <fullName evidence="8">Cob(II)yrinic acid a,c-diamide adenosyltransferase</fullName>
    </alternativeName>
</protein>
<comment type="pathway">
    <text evidence="1 8">Cofactor biosynthesis; adenosylcobalamin biosynthesis; adenosylcobalamin from cob(II)yrinate a,c-diamide: step 2/7.</text>
</comment>
<evidence type="ECO:0000256" key="5">
    <source>
        <dbReference type="ARBA" id="ARBA00024929"/>
    </source>
</evidence>
<sequence length="200" mass="22664">MSDERNHRHKRAMEKLKARVDERVASADEERGQILINTGNGKGKTTAAWGTVTRALGYGYTCGVVQFIKGTWECGERNRLEEDSNLHVVTMATGFTWDTQDRDADRAACQSVWQQAEAMLSDANMYLVVLDEITYMLKFGYLEIDVVLEALAHRPREQTVIITGRNAHRDLMGVADTITDMQETRHAFNHGLKARRGIDY</sequence>
<comment type="caution">
    <text evidence="9">The sequence shown here is derived from an EMBL/GenBank/DDBJ whole genome shotgun (WGS) entry which is preliminary data.</text>
</comment>
<evidence type="ECO:0000256" key="8">
    <source>
        <dbReference type="PIRNR" id="PIRNR015617"/>
    </source>
</evidence>
<comment type="catalytic activity">
    <reaction evidence="6 8">
        <text>2 cob(II)yrinate a,c diamide + reduced [electron-transfer flavoprotein] + 2 ATP = 2 adenosylcob(III)yrinate a,c-diamide + 2 triphosphate + oxidized [electron-transfer flavoprotein] + 3 H(+)</text>
        <dbReference type="Rhea" id="RHEA:11528"/>
        <dbReference type="Rhea" id="RHEA-COMP:10685"/>
        <dbReference type="Rhea" id="RHEA-COMP:10686"/>
        <dbReference type="ChEBI" id="CHEBI:15378"/>
        <dbReference type="ChEBI" id="CHEBI:18036"/>
        <dbReference type="ChEBI" id="CHEBI:30616"/>
        <dbReference type="ChEBI" id="CHEBI:57692"/>
        <dbReference type="ChEBI" id="CHEBI:58307"/>
        <dbReference type="ChEBI" id="CHEBI:58503"/>
        <dbReference type="ChEBI" id="CHEBI:58537"/>
        <dbReference type="EC" id="2.5.1.17"/>
    </reaction>
</comment>
<dbReference type="NCBIfam" id="TIGR00708">
    <property type="entry name" value="cobA"/>
    <property type="match status" value="1"/>
</dbReference>
<dbReference type="EMBL" id="JARWAO010000006">
    <property type="protein sequence ID" value="MDR5896670.1"/>
    <property type="molecule type" value="Genomic_DNA"/>
</dbReference>
<organism evidence="9 10">
    <name type="scientific">Larsenimonas suaedae</name>
    <dbReference type="NCBI Taxonomy" id="1851019"/>
    <lineage>
        <taxon>Bacteria</taxon>
        <taxon>Pseudomonadati</taxon>
        <taxon>Pseudomonadota</taxon>
        <taxon>Gammaproteobacteria</taxon>
        <taxon>Oceanospirillales</taxon>
        <taxon>Halomonadaceae</taxon>
        <taxon>Larsenimonas</taxon>
    </lineage>
</organism>
<evidence type="ECO:0000256" key="4">
    <source>
        <dbReference type="ARBA" id="ARBA00023244"/>
    </source>
</evidence>
<comment type="subcellular location">
    <subcellularLocation>
        <location evidence="8">Cytoplasm</location>
    </subcellularLocation>
</comment>
<accession>A0ABU1GX91</accession>
<evidence type="ECO:0000256" key="7">
    <source>
        <dbReference type="ARBA" id="ARBA00048692"/>
    </source>
</evidence>
<evidence type="ECO:0000313" key="10">
    <source>
        <dbReference type="Proteomes" id="UP001269375"/>
    </source>
</evidence>
<dbReference type="CDD" id="cd00561">
    <property type="entry name" value="CobA_ACA"/>
    <property type="match status" value="1"/>
</dbReference>
<comment type="catalytic activity">
    <reaction evidence="7 8">
        <text>2 cob(II)alamin + reduced [electron-transfer flavoprotein] + 2 ATP = 2 adenosylcob(III)alamin + 2 triphosphate + oxidized [electron-transfer flavoprotein] + 3 H(+)</text>
        <dbReference type="Rhea" id="RHEA:28671"/>
        <dbReference type="Rhea" id="RHEA-COMP:10685"/>
        <dbReference type="Rhea" id="RHEA-COMP:10686"/>
        <dbReference type="ChEBI" id="CHEBI:15378"/>
        <dbReference type="ChEBI" id="CHEBI:16304"/>
        <dbReference type="ChEBI" id="CHEBI:18036"/>
        <dbReference type="ChEBI" id="CHEBI:18408"/>
        <dbReference type="ChEBI" id="CHEBI:30616"/>
        <dbReference type="ChEBI" id="CHEBI:57692"/>
        <dbReference type="ChEBI" id="CHEBI:58307"/>
        <dbReference type="EC" id="2.5.1.17"/>
    </reaction>
</comment>
<keyword evidence="8" id="KW-0169">Cobalamin biosynthesis</keyword>
<keyword evidence="8" id="KW-0547">Nucleotide-binding</keyword>
<dbReference type="SUPFAM" id="SSF52540">
    <property type="entry name" value="P-loop containing nucleoside triphosphate hydrolases"/>
    <property type="match status" value="1"/>
</dbReference>
<proteinExistence type="inferred from homology"/>
<dbReference type="Proteomes" id="UP001269375">
    <property type="component" value="Unassembled WGS sequence"/>
</dbReference>
<dbReference type="InterPro" id="IPR027417">
    <property type="entry name" value="P-loop_NTPase"/>
</dbReference>
<dbReference type="RefSeq" id="WP_251590117.1">
    <property type="nucleotide sequence ID" value="NZ_JAMLJI010000001.1"/>
</dbReference>
<comment type="function">
    <text evidence="5 8">Required for both de novo synthesis of the corrin ring for the assimilation of exogenous corrinoids. Participates in the adenosylation of a variety of incomplete and complete corrinoids.</text>
</comment>
<evidence type="ECO:0000256" key="2">
    <source>
        <dbReference type="ARBA" id="ARBA00007487"/>
    </source>
</evidence>
<dbReference type="Gene3D" id="3.40.50.300">
    <property type="entry name" value="P-loop containing nucleotide triphosphate hydrolases"/>
    <property type="match status" value="1"/>
</dbReference>
<dbReference type="InterPro" id="IPR003724">
    <property type="entry name" value="CblAdoTrfase_CobA"/>
</dbReference>
<dbReference type="EC" id="2.5.1.17" evidence="3 8"/>
<evidence type="ECO:0000256" key="1">
    <source>
        <dbReference type="ARBA" id="ARBA00005121"/>
    </source>
</evidence>